<comment type="caution">
    <text evidence="2">The sequence shown here is derived from an EMBL/GenBank/DDBJ whole genome shotgun (WGS) entry which is preliminary data.</text>
</comment>
<keyword evidence="1" id="KW-0732">Signal</keyword>
<dbReference type="EMBL" id="WTYV01000002">
    <property type="protein sequence ID" value="MXO71002.1"/>
    <property type="molecule type" value="Genomic_DNA"/>
</dbReference>
<dbReference type="NCBIfam" id="TIGR04433">
    <property type="entry name" value="UrcA_uranyl"/>
    <property type="match status" value="1"/>
</dbReference>
<protein>
    <submittedName>
        <fullName evidence="2">UrcA family protein</fullName>
    </submittedName>
</protein>
<feature type="chain" id="PRO_5032892076" evidence="1">
    <location>
        <begin position="24"/>
        <end position="111"/>
    </location>
</feature>
<evidence type="ECO:0000313" key="2">
    <source>
        <dbReference type="EMBL" id="MXO71002.1"/>
    </source>
</evidence>
<organism evidence="2 3">
    <name type="scientific">Alteraurantiacibacter buctensis</name>
    <dbReference type="NCBI Taxonomy" id="1503981"/>
    <lineage>
        <taxon>Bacteria</taxon>
        <taxon>Pseudomonadati</taxon>
        <taxon>Pseudomonadota</taxon>
        <taxon>Alphaproteobacteria</taxon>
        <taxon>Sphingomonadales</taxon>
        <taxon>Erythrobacteraceae</taxon>
        <taxon>Alteraurantiacibacter</taxon>
    </lineage>
</organism>
<reference evidence="2 3" key="1">
    <citation type="submission" date="2019-12" db="EMBL/GenBank/DDBJ databases">
        <title>Genomic-based taxomic classification of the family Erythrobacteraceae.</title>
        <authorList>
            <person name="Xu L."/>
        </authorList>
    </citation>
    <scope>NUCLEOTIDE SEQUENCE [LARGE SCALE GENOMIC DNA]</scope>
    <source>
        <strain evidence="2 3">M0322</strain>
    </source>
</reference>
<gene>
    <name evidence="2" type="ORF">GRI99_05035</name>
</gene>
<dbReference type="RefSeq" id="WP_160770961.1">
    <property type="nucleotide sequence ID" value="NZ_WTYV01000002.1"/>
</dbReference>
<name>A0A844YV34_9SPHN</name>
<keyword evidence="3" id="KW-1185">Reference proteome</keyword>
<dbReference type="AlphaFoldDB" id="A0A844YV34"/>
<accession>A0A844YV34</accession>
<evidence type="ECO:0000313" key="3">
    <source>
        <dbReference type="Proteomes" id="UP000466966"/>
    </source>
</evidence>
<evidence type="ECO:0000256" key="1">
    <source>
        <dbReference type="SAM" id="SignalP"/>
    </source>
</evidence>
<dbReference type="InterPro" id="IPR030972">
    <property type="entry name" value="UrcA_uranyl"/>
</dbReference>
<dbReference type="Proteomes" id="UP000466966">
    <property type="component" value="Unassembled WGS sequence"/>
</dbReference>
<sequence>MKTLALAAAAAAGLLAAAIPATANEAPAQREAVTLRVNSSGVNFADPVAVAQFRRDVERQIAAACNPGDRVGADQKPDFRCRRELAASLEPTVTYMAARATRGDTRFVGID</sequence>
<proteinExistence type="predicted"/>
<feature type="signal peptide" evidence="1">
    <location>
        <begin position="1"/>
        <end position="23"/>
    </location>
</feature>
<dbReference type="OrthoDB" id="9954917at2"/>